<dbReference type="EMBL" id="CP020477">
    <property type="protein sequence ID" value="ARM74599.1"/>
    <property type="molecule type" value="Genomic_DNA"/>
</dbReference>
<dbReference type="RefSeq" id="WP_148690344.1">
    <property type="nucleotide sequence ID" value="NZ_CP020477.1"/>
</dbReference>
<evidence type="ECO:0000256" key="1">
    <source>
        <dbReference type="SAM" id="Coils"/>
    </source>
</evidence>
<proteinExistence type="predicted"/>
<dbReference type="InterPro" id="IPR052875">
    <property type="entry name" value="CRISPR_assoc_ribonuclease"/>
</dbReference>
<dbReference type="PANTHER" id="PTHR37169:SF1">
    <property type="entry name" value="CRISPR SYSTEM ENDORIBONUCLEASE CSX1"/>
    <property type="match status" value="1"/>
</dbReference>
<dbReference type="KEGG" id="aman:B6F84_00175"/>
<dbReference type="Proteomes" id="UP000193404">
    <property type="component" value="Chromosome"/>
</dbReference>
<dbReference type="GeneID" id="41589287"/>
<dbReference type="InterPro" id="IPR013383">
    <property type="entry name" value="CRISPR-assoc_prot_DxTHG_CS"/>
</dbReference>
<dbReference type="PANTHER" id="PTHR37169">
    <property type="entry name" value="CRISPR SYSTEM ENDORIBONUCLEASE CSX1-RELATED"/>
    <property type="match status" value="1"/>
</dbReference>
<accession>A0A1W6JWH5</accession>
<evidence type="ECO:0000313" key="3">
    <source>
        <dbReference type="EMBL" id="ARM74599.1"/>
    </source>
</evidence>
<sequence>MTASILFSVLGDPSNYKQVTYKIDKDKIPSYTSTKAICISKKVEKTIVFVSFTLYHNLFQDLPSSSYAEATEKMKKAIKEKYDSLKDLTEECKNVEFVISPGVGTFVEQKDQRKIYRYKEKTSSDNEINLYFNHVYYTTFSTISQYEKPQVYVDLTHGINYMPIVLYNVVNTALMAHGEGTAYFFNSDPFVGKYSEGIELNVNEINSVNLRSNDSFNNVILQFLSKEEEYYENIKDHYKIYKLAKAALAGVYILVFYHKKLINSALEEVKQELSQINNMKIDVKENNGEIEITYDYDLSMSYFLAHSLLHTLSKLVNYEKIDEYTIIEWETRYSNPAIAELLEYQISDIINKIRDGQWKNTTKGNLHNIELRHYIAHAGLLNEIIHVKTDPSLKHIEEIEYKSLNLEKTLEDLLNLF</sequence>
<dbReference type="InterPro" id="IPR053857">
    <property type="entry name" value="Csx1_CARF"/>
</dbReference>
<dbReference type="AlphaFoldDB" id="A0A1W6JWH5"/>
<name>A0A1W6JWH5_9CREN</name>
<dbReference type="OrthoDB" id="102285at2157"/>
<evidence type="ECO:0000313" key="4">
    <source>
        <dbReference type="Proteomes" id="UP000193404"/>
    </source>
</evidence>
<dbReference type="InterPro" id="IPR010171">
    <property type="entry name" value="CRISPR_Csx1"/>
</dbReference>
<dbReference type="Pfam" id="PF22230">
    <property type="entry name" value="Csx1_CARF"/>
    <property type="match status" value="1"/>
</dbReference>
<feature type="domain" description="CRISPR system endoribonuclease Csx1 CARF" evidence="2">
    <location>
        <begin position="5"/>
        <end position="189"/>
    </location>
</feature>
<reference evidence="3 4" key="1">
    <citation type="submission" date="2017-03" db="EMBL/GenBank/DDBJ databases">
        <title>Sulfur activation and transportation mechanism of thermophilic Archaea Acidianus manzaensis YN-25.</title>
        <authorList>
            <person name="Ma Y."/>
            <person name="Yang Y."/>
            <person name="Xia J."/>
        </authorList>
    </citation>
    <scope>NUCLEOTIDE SEQUENCE [LARGE SCALE GENOMIC DNA]</scope>
    <source>
        <strain evidence="3 4">YN-25</strain>
    </source>
</reference>
<protein>
    <submittedName>
        <fullName evidence="3">CRISPR-associated protein</fullName>
    </submittedName>
</protein>
<dbReference type="SUPFAM" id="SSF160980">
    <property type="entry name" value="SSO1389-like"/>
    <property type="match status" value="1"/>
</dbReference>
<keyword evidence="1" id="KW-0175">Coiled coil</keyword>
<gene>
    <name evidence="3" type="ORF">B6F84_00175</name>
</gene>
<feature type="coiled-coil region" evidence="1">
    <location>
        <begin position="259"/>
        <end position="286"/>
    </location>
</feature>
<organism evidence="3 4">
    <name type="scientific">Acidianus manzaensis</name>
    <dbReference type="NCBI Taxonomy" id="282676"/>
    <lineage>
        <taxon>Archaea</taxon>
        <taxon>Thermoproteota</taxon>
        <taxon>Thermoprotei</taxon>
        <taxon>Sulfolobales</taxon>
        <taxon>Sulfolobaceae</taxon>
        <taxon>Acidianus</taxon>
    </lineage>
</organism>
<dbReference type="NCBIfam" id="TIGR02549">
    <property type="entry name" value="CRISPR_DxTHG"/>
    <property type="match status" value="1"/>
</dbReference>
<dbReference type="Gene3D" id="3.40.50.10640">
    <property type="entry name" value="SSO1389-like"/>
    <property type="match status" value="1"/>
</dbReference>
<evidence type="ECO:0000259" key="2">
    <source>
        <dbReference type="Pfam" id="PF22230"/>
    </source>
</evidence>
<dbReference type="NCBIfam" id="TIGR01897">
    <property type="entry name" value="cas_MJ1666"/>
    <property type="match status" value="1"/>
</dbReference>
<keyword evidence="4" id="KW-1185">Reference proteome</keyword>